<gene>
    <name evidence="1" type="ORF">IAA97_09320</name>
</gene>
<dbReference type="Proteomes" id="UP000823615">
    <property type="component" value="Unassembled WGS sequence"/>
</dbReference>
<reference evidence="1" key="1">
    <citation type="submission" date="2020-10" db="EMBL/GenBank/DDBJ databases">
        <authorList>
            <person name="Gilroy R."/>
        </authorList>
    </citation>
    <scope>NUCLEOTIDE SEQUENCE</scope>
    <source>
        <strain evidence="1">7293</strain>
    </source>
</reference>
<evidence type="ECO:0000313" key="1">
    <source>
        <dbReference type="EMBL" id="MBO8437161.1"/>
    </source>
</evidence>
<name>A0A9D9E2U5_9SPIO</name>
<comment type="caution">
    <text evidence="1">The sequence shown here is derived from an EMBL/GenBank/DDBJ whole genome shotgun (WGS) entry which is preliminary data.</text>
</comment>
<proteinExistence type="predicted"/>
<protein>
    <submittedName>
        <fullName evidence="1">Uncharacterized protein</fullName>
    </submittedName>
</protein>
<dbReference type="EMBL" id="JADIMT010000104">
    <property type="protein sequence ID" value="MBO8437161.1"/>
    <property type="molecule type" value="Genomic_DNA"/>
</dbReference>
<organism evidence="1 2">
    <name type="scientific">Candidatus Ornithospirochaeta stercoripullorum</name>
    <dbReference type="NCBI Taxonomy" id="2840899"/>
    <lineage>
        <taxon>Bacteria</taxon>
        <taxon>Pseudomonadati</taxon>
        <taxon>Spirochaetota</taxon>
        <taxon>Spirochaetia</taxon>
        <taxon>Spirochaetales</taxon>
        <taxon>Spirochaetaceae</taxon>
        <taxon>Spirochaetaceae incertae sedis</taxon>
        <taxon>Candidatus Ornithospirochaeta</taxon>
    </lineage>
</organism>
<reference evidence="1" key="2">
    <citation type="journal article" date="2021" name="PeerJ">
        <title>Extensive microbial diversity within the chicken gut microbiome revealed by metagenomics and culture.</title>
        <authorList>
            <person name="Gilroy R."/>
            <person name="Ravi A."/>
            <person name="Getino M."/>
            <person name="Pursley I."/>
            <person name="Horton D.L."/>
            <person name="Alikhan N.F."/>
            <person name="Baker D."/>
            <person name="Gharbi K."/>
            <person name="Hall N."/>
            <person name="Watson M."/>
            <person name="Adriaenssens E.M."/>
            <person name="Foster-Nyarko E."/>
            <person name="Jarju S."/>
            <person name="Secka A."/>
            <person name="Antonio M."/>
            <person name="Oren A."/>
            <person name="Chaudhuri R.R."/>
            <person name="La Ragione R."/>
            <person name="Hildebrand F."/>
            <person name="Pallen M.J."/>
        </authorList>
    </citation>
    <scope>NUCLEOTIDE SEQUENCE</scope>
    <source>
        <strain evidence="1">7293</strain>
    </source>
</reference>
<accession>A0A9D9E2U5</accession>
<evidence type="ECO:0000313" key="2">
    <source>
        <dbReference type="Proteomes" id="UP000823615"/>
    </source>
</evidence>
<dbReference type="AlphaFoldDB" id="A0A9D9E2U5"/>
<sequence>MNWHISELEHGYITRYLITQPLLERVHGEPVAITEESNVWIGSTAASTHENPVRVSFLKKLQEKGIKAPRFTLAEPEGNAIVNGNEAKVLYKAPFGDPVIGASLFSPVTRWLSLAAYIVLDASEEGAYSFLLSVEGGMSIFSDDKEIFSFRPYKRNETIETTCTLNLKKGENILIVEADEFAERDTELAVSFKLISGKGHILQKVPMGDRNTALIMEAERAMESLAFDRSTFTSGHITCSVENPFTDRDLIIHMSGATEENEALGLLKTSDAIFKKGSCKADLGAVETFPVGFLRMNVWTEIEGVVIRTVRTFENFPFSFEGKTSENIDERRKEAWRYLSLYGEGNANRAMALLFTNGDKDEIERILRAQLDFINKRSDCSDFYISYFPFMIRHFSSSGLIRKETLQDMENCLLSFRYWHDEPGNDAMWFWSENHALMFHVSELIAGEMYPDRIFTNSGMTGKEKQEKALSMLRPWFETFFREGFTEWNSPPYLPIDILGFASLYAQTENSEMKENARKALEYVFRLLAITSYEGIFSTTSGRTYLKELMGNYSNCPSFINWIGYGIGNESHAGKGSVPVLMSMYEPEEGNLRYHRIEEGKALSWKSTHGYKGYANVTVYKTSGYLLSAANDFNPGRRGFQEDVIHAVLGAEAHVWITHPGEFALYGQARPSYWAGSGTLPRVNQYKGFASAIWQVSSEHPVDFTHAYFPLFAFKRTLMKEGWAFAENEHGGMIAITAAGGITMTEKGPNKERELVSPGKKNIWIIRCSDIWKEKSFESFVSRIISSAFAYNPDDLSYRFDDAEYGTIEASWNKSLSVNGNAENYEGYTPSGTVTIEDLQ</sequence>